<keyword evidence="8" id="KW-1185">Reference proteome</keyword>
<feature type="transmembrane region" description="Helical" evidence="5">
    <location>
        <begin position="383"/>
        <end position="407"/>
    </location>
</feature>
<dbReference type="Proteomes" id="UP000199504">
    <property type="component" value="Unassembled WGS sequence"/>
</dbReference>
<evidence type="ECO:0000259" key="6">
    <source>
        <dbReference type="PROSITE" id="PS50850"/>
    </source>
</evidence>
<reference evidence="8" key="1">
    <citation type="submission" date="2016-06" db="EMBL/GenBank/DDBJ databases">
        <authorList>
            <person name="Varghese N."/>
            <person name="Submissions Spin"/>
        </authorList>
    </citation>
    <scope>NUCLEOTIDE SEQUENCE [LARGE SCALE GENOMIC DNA]</scope>
    <source>
        <strain evidence="8">DSM 44830</strain>
    </source>
</reference>
<dbReference type="RefSeq" id="WP_176730629.1">
    <property type="nucleotide sequence ID" value="NZ_FMCX01000002.1"/>
</dbReference>
<evidence type="ECO:0000256" key="5">
    <source>
        <dbReference type="SAM" id="Phobius"/>
    </source>
</evidence>
<keyword evidence="3 5" id="KW-1133">Transmembrane helix</keyword>
<gene>
    <name evidence="7" type="ORF">GA0070564_102624</name>
</gene>
<dbReference type="STRING" id="262898.GA0070564_102624"/>
<feature type="transmembrane region" description="Helical" evidence="5">
    <location>
        <begin position="172"/>
        <end position="194"/>
    </location>
</feature>
<evidence type="ECO:0000313" key="8">
    <source>
        <dbReference type="Proteomes" id="UP000199504"/>
    </source>
</evidence>
<feature type="domain" description="Major facilitator superfamily (MFS) profile" evidence="6">
    <location>
        <begin position="10"/>
        <end position="412"/>
    </location>
</feature>
<organism evidence="7 8">
    <name type="scientific">Micromonospora mirobrigensis</name>
    <dbReference type="NCBI Taxonomy" id="262898"/>
    <lineage>
        <taxon>Bacteria</taxon>
        <taxon>Bacillati</taxon>
        <taxon>Actinomycetota</taxon>
        <taxon>Actinomycetes</taxon>
        <taxon>Micromonosporales</taxon>
        <taxon>Micromonosporaceae</taxon>
        <taxon>Micromonospora</taxon>
    </lineage>
</organism>
<feature type="transmembrane region" description="Helical" evidence="5">
    <location>
        <begin position="230"/>
        <end position="248"/>
    </location>
</feature>
<dbReference type="InterPro" id="IPR011701">
    <property type="entry name" value="MFS"/>
</dbReference>
<evidence type="ECO:0000256" key="2">
    <source>
        <dbReference type="ARBA" id="ARBA00022692"/>
    </source>
</evidence>
<keyword evidence="2 5" id="KW-0812">Transmembrane</keyword>
<evidence type="ECO:0000256" key="3">
    <source>
        <dbReference type="ARBA" id="ARBA00022989"/>
    </source>
</evidence>
<dbReference type="PANTHER" id="PTHR23530">
    <property type="entry name" value="TRANSPORT PROTEIN-RELATED"/>
    <property type="match status" value="1"/>
</dbReference>
<accession>A0A1C4X073</accession>
<keyword evidence="4 5" id="KW-0472">Membrane</keyword>
<feature type="transmembrane region" description="Helical" evidence="5">
    <location>
        <begin position="139"/>
        <end position="166"/>
    </location>
</feature>
<dbReference type="EMBL" id="FMCX01000002">
    <property type="protein sequence ID" value="SCF01850.1"/>
    <property type="molecule type" value="Genomic_DNA"/>
</dbReference>
<dbReference type="GO" id="GO:0005886">
    <property type="term" value="C:plasma membrane"/>
    <property type="evidence" value="ECO:0007669"/>
    <property type="project" value="UniProtKB-SubCell"/>
</dbReference>
<feature type="transmembrane region" description="Helical" evidence="5">
    <location>
        <begin position="268"/>
        <end position="289"/>
    </location>
</feature>
<dbReference type="InterPro" id="IPR053160">
    <property type="entry name" value="MFS_DHA3_Transporter"/>
</dbReference>
<dbReference type="Pfam" id="PF07690">
    <property type="entry name" value="MFS_1"/>
    <property type="match status" value="1"/>
</dbReference>
<dbReference type="GO" id="GO:0022857">
    <property type="term" value="F:transmembrane transporter activity"/>
    <property type="evidence" value="ECO:0007669"/>
    <property type="project" value="InterPro"/>
</dbReference>
<evidence type="ECO:0000256" key="4">
    <source>
        <dbReference type="ARBA" id="ARBA00023136"/>
    </source>
</evidence>
<protein>
    <submittedName>
        <fullName evidence="7">Predicted arabinose efflux permease, MFS family</fullName>
    </submittedName>
</protein>
<evidence type="ECO:0000313" key="7">
    <source>
        <dbReference type="EMBL" id="SCF01850.1"/>
    </source>
</evidence>
<dbReference type="AlphaFoldDB" id="A0A1C4X073"/>
<proteinExistence type="predicted"/>
<dbReference type="InterPro" id="IPR020846">
    <property type="entry name" value="MFS_dom"/>
</dbReference>
<dbReference type="SUPFAM" id="SSF103473">
    <property type="entry name" value="MFS general substrate transporter"/>
    <property type="match status" value="1"/>
</dbReference>
<dbReference type="Gene3D" id="1.20.1250.20">
    <property type="entry name" value="MFS general substrate transporter like domains"/>
    <property type="match status" value="1"/>
</dbReference>
<feature type="transmembrane region" description="Helical" evidence="5">
    <location>
        <begin position="14"/>
        <end position="34"/>
    </location>
</feature>
<dbReference type="PROSITE" id="PS50850">
    <property type="entry name" value="MFS"/>
    <property type="match status" value="1"/>
</dbReference>
<evidence type="ECO:0000256" key="1">
    <source>
        <dbReference type="ARBA" id="ARBA00004651"/>
    </source>
</evidence>
<name>A0A1C4X073_9ACTN</name>
<sequence length="422" mass="44128">MPPPTNASRIRRDYLILLALRWFPSGLIIPVLVLLPLQRGLSLGQLGVVMAIQGLTILCLEVPTGGAADTFGRRPVLLFASAVNICSLLLFAFASSVAAFAVYFLIQGVYRALDSGPLDAWFVDSTLARDPDTSIERGLGLGGTVMSIAIGAGSLLSGLLVAVQPIPGVPGIVTPVVIAIVVRVIELGFVTVLLREEPRNRPERSGRDRPSVRFGRTVASATRLMTRSRVLICLLAVEILWGFGMVSFETLTAVRLTAVTGDTEQIASLMGPLTAFAWIASAAGAALIIPVAERVGTPLAAALMRVLQGLAVAAMALFGGLAGIITAFLACYLVHGASNPLHNALLHRQVGTDERATVLSLNSMVSQPAAALGLVTLTALADAISLSAAMVIGAIILAVAAPLYLAARNDRRPVTPQPATTR</sequence>
<dbReference type="PANTHER" id="PTHR23530:SF1">
    <property type="entry name" value="PERMEASE, MAJOR FACILITATOR SUPERFAMILY-RELATED"/>
    <property type="match status" value="1"/>
</dbReference>
<comment type="subcellular location">
    <subcellularLocation>
        <location evidence="1">Cell membrane</location>
        <topology evidence="1">Multi-pass membrane protein</topology>
    </subcellularLocation>
</comment>
<dbReference type="InterPro" id="IPR036259">
    <property type="entry name" value="MFS_trans_sf"/>
</dbReference>
<feature type="transmembrane region" description="Helical" evidence="5">
    <location>
        <begin position="76"/>
        <end position="106"/>
    </location>
</feature>
<feature type="transmembrane region" description="Helical" evidence="5">
    <location>
        <begin position="46"/>
        <end position="64"/>
    </location>
</feature>
<feature type="transmembrane region" description="Helical" evidence="5">
    <location>
        <begin position="310"/>
        <end position="335"/>
    </location>
</feature>